<evidence type="ECO:0000313" key="2">
    <source>
        <dbReference type="Proteomes" id="UP000649617"/>
    </source>
</evidence>
<dbReference type="EMBL" id="CAJNIZ010032435">
    <property type="protein sequence ID" value="CAE7537314.1"/>
    <property type="molecule type" value="Genomic_DNA"/>
</dbReference>
<keyword evidence="2" id="KW-1185">Reference proteome</keyword>
<dbReference type="Proteomes" id="UP000649617">
    <property type="component" value="Unassembled WGS sequence"/>
</dbReference>
<evidence type="ECO:0000313" key="1">
    <source>
        <dbReference type="EMBL" id="CAE7537314.1"/>
    </source>
</evidence>
<protein>
    <submittedName>
        <fullName evidence="1">Uncharacterized protein</fullName>
    </submittedName>
</protein>
<proteinExistence type="predicted"/>
<organism evidence="1 2">
    <name type="scientific">Symbiodinium pilosum</name>
    <name type="common">Dinoflagellate</name>
    <dbReference type="NCBI Taxonomy" id="2952"/>
    <lineage>
        <taxon>Eukaryota</taxon>
        <taxon>Sar</taxon>
        <taxon>Alveolata</taxon>
        <taxon>Dinophyceae</taxon>
        <taxon>Suessiales</taxon>
        <taxon>Symbiodiniaceae</taxon>
        <taxon>Symbiodinium</taxon>
    </lineage>
</organism>
<comment type="caution">
    <text evidence="1">The sequence shown here is derived from an EMBL/GenBank/DDBJ whole genome shotgun (WGS) entry which is preliminary data.</text>
</comment>
<dbReference type="AlphaFoldDB" id="A0A812TTT5"/>
<sequence>RKEYRRKIDALRSRFRVVAWRDNAWGRAGFQEYFSVLVQHEAACLRCFQELDADFKDSNSVPKRNERYEDWKAMLPDSDDMESDSDEDRHKYRNLTKRSAWSNRSERGLHTLWG</sequence>
<reference evidence="1" key="1">
    <citation type="submission" date="2021-02" db="EMBL/GenBank/DDBJ databases">
        <authorList>
            <person name="Dougan E. K."/>
            <person name="Rhodes N."/>
            <person name="Thang M."/>
            <person name="Chan C."/>
        </authorList>
    </citation>
    <scope>NUCLEOTIDE SEQUENCE</scope>
</reference>
<feature type="non-terminal residue" evidence="1">
    <location>
        <position position="1"/>
    </location>
</feature>
<accession>A0A812TTT5</accession>
<name>A0A812TTT5_SYMPI</name>
<gene>
    <name evidence="1" type="ORF">SPIL2461_LOCUS14204</name>
</gene>